<dbReference type="RefSeq" id="WP_078811774.1">
    <property type="nucleotide sequence ID" value="NZ_FUYE01000002.1"/>
</dbReference>
<keyword evidence="1" id="KW-0472">Membrane</keyword>
<dbReference type="STRING" id="48467.SAMN02745166_00540"/>
<evidence type="ECO:0000256" key="1">
    <source>
        <dbReference type="SAM" id="Phobius"/>
    </source>
</evidence>
<name>A0A1T4WQX7_9BACT</name>
<keyword evidence="1" id="KW-1133">Transmembrane helix</keyword>
<dbReference type="EMBL" id="FUYE01000002">
    <property type="protein sequence ID" value="SKA79764.1"/>
    <property type="molecule type" value="Genomic_DNA"/>
</dbReference>
<keyword evidence="1" id="KW-0812">Transmembrane</keyword>
<evidence type="ECO:0000313" key="3">
    <source>
        <dbReference type="EMBL" id="SKA79764.1"/>
    </source>
</evidence>
<feature type="transmembrane region" description="Helical" evidence="1">
    <location>
        <begin position="52"/>
        <end position="69"/>
    </location>
</feature>
<proteinExistence type="predicted"/>
<dbReference type="InterPro" id="IPR018639">
    <property type="entry name" value="DUF2062"/>
</dbReference>
<feature type="transmembrane region" description="Helical" evidence="1">
    <location>
        <begin position="144"/>
        <end position="168"/>
    </location>
</feature>
<protein>
    <recommendedName>
        <fullName evidence="2">DUF2062 domain-containing protein</fullName>
    </recommendedName>
</protein>
<organism evidence="3 4">
    <name type="scientific">Prosthecobacter debontii</name>
    <dbReference type="NCBI Taxonomy" id="48467"/>
    <lineage>
        <taxon>Bacteria</taxon>
        <taxon>Pseudomonadati</taxon>
        <taxon>Verrucomicrobiota</taxon>
        <taxon>Verrucomicrobiia</taxon>
        <taxon>Verrucomicrobiales</taxon>
        <taxon>Verrucomicrobiaceae</taxon>
        <taxon>Prosthecobacter</taxon>
    </lineage>
</organism>
<gene>
    <name evidence="3" type="ORF">SAMN02745166_00540</name>
</gene>
<accession>A0A1T4WQX7</accession>
<feature type="domain" description="DUF2062" evidence="2">
    <location>
        <begin position="33"/>
        <end position="170"/>
    </location>
</feature>
<evidence type="ECO:0000259" key="2">
    <source>
        <dbReference type="Pfam" id="PF09835"/>
    </source>
</evidence>
<sequence length="191" mass="21435">MVEYAKGYFRRSVFKTYRFLKHPRKLKTSPLMRWFARHFLDKRVWKPTQHTFAGGMAVGLFVTVQLLPIQMPTAAILAAIFRVNIPIAIAMCWVSNPATLAPIGLLENWIGTWIMHQFGDPTAAVAKIAEGHERIARGIEFAKAMFIGGVFLGGALAPVGYVLTYIIWGAVDHWNKFRSQPQLPLKPGADD</sequence>
<reference evidence="4" key="1">
    <citation type="submission" date="2017-02" db="EMBL/GenBank/DDBJ databases">
        <authorList>
            <person name="Varghese N."/>
            <person name="Submissions S."/>
        </authorList>
    </citation>
    <scope>NUCLEOTIDE SEQUENCE [LARGE SCALE GENOMIC DNA]</scope>
    <source>
        <strain evidence="4">ATCC 700200</strain>
    </source>
</reference>
<keyword evidence="4" id="KW-1185">Reference proteome</keyword>
<dbReference type="Proteomes" id="UP000190774">
    <property type="component" value="Unassembled WGS sequence"/>
</dbReference>
<dbReference type="PANTHER" id="PTHR40547:SF1">
    <property type="entry name" value="SLL0298 PROTEIN"/>
    <property type="match status" value="1"/>
</dbReference>
<evidence type="ECO:0000313" key="4">
    <source>
        <dbReference type="Proteomes" id="UP000190774"/>
    </source>
</evidence>
<dbReference type="OrthoDB" id="9786029at2"/>
<dbReference type="Pfam" id="PF09835">
    <property type="entry name" value="DUF2062"/>
    <property type="match status" value="1"/>
</dbReference>
<dbReference type="PANTHER" id="PTHR40547">
    <property type="entry name" value="SLL0298 PROTEIN"/>
    <property type="match status" value="1"/>
</dbReference>
<dbReference type="AlphaFoldDB" id="A0A1T4WQX7"/>